<dbReference type="InterPro" id="IPR038718">
    <property type="entry name" value="SNF2-like_sf"/>
</dbReference>
<proteinExistence type="predicted"/>
<dbReference type="SUPFAM" id="SSF52540">
    <property type="entry name" value="P-loop containing nucleoside triphosphate hydrolases"/>
    <property type="match status" value="2"/>
</dbReference>
<dbReference type="GO" id="GO:0005524">
    <property type="term" value="F:ATP binding"/>
    <property type="evidence" value="ECO:0007669"/>
    <property type="project" value="InterPro"/>
</dbReference>
<dbReference type="InterPro" id="IPR014001">
    <property type="entry name" value="Helicase_ATP-bd"/>
</dbReference>
<name>A0AA97I339_9SPHN</name>
<dbReference type="EMBL" id="CP136594">
    <property type="protein sequence ID" value="WOE76370.1"/>
    <property type="molecule type" value="Genomic_DNA"/>
</dbReference>
<feature type="domain" description="Helicase ATP-binding" evidence="1">
    <location>
        <begin position="7"/>
        <end position="218"/>
    </location>
</feature>
<dbReference type="AlphaFoldDB" id="A0AA97I339"/>
<dbReference type="PANTHER" id="PTHR10799">
    <property type="entry name" value="SNF2/RAD54 HELICASE FAMILY"/>
    <property type="match status" value="1"/>
</dbReference>
<dbReference type="Proteomes" id="UP001302429">
    <property type="component" value="Chromosome"/>
</dbReference>
<accession>A0AA97I339</accession>
<reference evidence="2 3" key="1">
    <citation type="submission" date="2023-10" db="EMBL/GenBank/DDBJ databases">
        <title>Complete genome sequence of a Sphingomonadaceae bacterium.</title>
        <authorList>
            <person name="Yan C."/>
        </authorList>
    </citation>
    <scope>NUCLEOTIDE SEQUENCE [LARGE SCALE GENOMIC DNA]</scope>
    <source>
        <strain evidence="2 3">SCSIO 66989</strain>
    </source>
</reference>
<gene>
    <name evidence="2" type="ORF">RB602_06555</name>
</gene>
<dbReference type="Pfam" id="PF00176">
    <property type="entry name" value="SNF2-rel_dom"/>
    <property type="match status" value="1"/>
</dbReference>
<dbReference type="Gene3D" id="3.40.50.300">
    <property type="entry name" value="P-loop containing nucleotide triphosphate hydrolases"/>
    <property type="match status" value="1"/>
</dbReference>
<sequence length="471" mass="53551">MSKTELRPRSALRVQQRMISNIIKTTPYVMIISHMASGKTGATLDGTRDLLDYQVVDRVLVVGPKLVAEQGWKDEIKTWEHTACLSVAVCVGTPKQRRAALESDAEITCINKENLPWLWREIGGLEGWKWPMVVIDESSMFKAGKKRIARTRVRDKKSGVMRVRKGGRMTRFGVLAQARSKIERIVELTGTPGQLIDLWGQIYLLDQGERLGHDKEAFEGRWFSKNKYTHKITPHPHSEKEIMSRASDLMISMPKLDVVPPPVYSQIKLELPPDILKEYHRFRRSLVSELYDVEAVNSGVLAGKLLQFANGSMYNEDGEVVHVHDEKLKALDEFIDRANGENVMIFYGFRFDLAAIRKRYPDAVVLNECDDAVSLWNQGKINKLLAHPASCAHGLNLQYGGHLAVWYGLTRSRELWLQANMRLPRPGQDKLVGIYSILSQGTLDERIIQDLDDQIRSEQRIIDSVRAEILA</sequence>
<keyword evidence="3" id="KW-1185">Reference proteome</keyword>
<organism evidence="2 3">
    <name type="scientific">Alterisphingorhabdus coralli</name>
    <dbReference type="NCBI Taxonomy" id="3071408"/>
    <lineage>
        <taxon>Bacteria</taxon>
        <taxon>Pseudomonadati</taxon>
        <taxon>Pseudomonadota</taxon>
        <taxon>Alphaproteobacteria</taxon>
        <taxon>Sphingomonadales</taxon>
        <taxon>Sphingomonadaceae</taxon>
        <taxon>Alterisphingorhabdus (ex Yan et al. 2024)</taxon>
    </lineage>
</organism>
<protein>
    <submittedName>
        <fullName evidence="2">SNF2-related protein</fullName>
    </submittedName>
</protein>
<dbReference type="InterPro" id="IPR027417">
    <property type="entry name" value="P-loop_NTPase"/>
</dbReference>
<evidence type="ECO:0000259" key="1">
    <source>
        <dbReference type="SMART" id="SM00487"/>
    </source>
</evidence>
<evidence type="ECO:0000313" key="2">
    <source>
        <dbReference type="EMBL" id="WOE76370.1"/>
    </source>
</evidence>
<dbReference type="InterPro" id="IPR000330">
    <property type="entry name" value="SNF2_N"/>
</dbReference>
<dbReference type="Gene3D" id="3.40.50.10810">
    <property type="entry name" value="Tandem AAA-ATPase domain"/>
    <property type="match status" value="1"/>
</dbReference>
<dbReference type="SMART" id="SM00487">
    <property type="entry name" value="DEXDc"/>
    <property type="match status" value="1"/>
</dbReference>
<dbReference type="RefSeq" id="WP_317084044.1">
    <property type="nucleotide sequence ID" value="NZ_CP136594.1"/>
</dbReference>
<dbReference type="KEGG" id="acoa:RB602_06555"/>
<evidence type="ECO:0000313" key="3">
    <source>
        <dbReference type="Proteomes" id="UP001302429"/>
    </source>
</evidence>